<proteinExistence type="predicted"/>
<name>A0A8S1ST38_9CILI</name>
<evidence type="ECO:0000313" key="2">
    <source>
        <dbReference type="Proteomes" id="UP000689195"/>
    </source>
</evidence>
<protein>
    <submittedName>
        <fullName evidence="1">Uncharacterized protein</fullName>
    </submittedName>
</protein>
<keyword evidence="2" id="KW-1185">Reference proteome</keyword>
<reference evidence="1" key="1">
    <citation type="submission" date="2021-01" db="EMBL/GenBank/DDBJ databases">
        <authorList>
            <consortium name="Genoscope - CEA"/>
            <person name="William W."/>
        </authorList>
    </citation>
    <scope>NUCLEOTIDE SEQUENCE</scope>
</reference>
<accession>A0A8S1ST38</accession>
<dbReference type="OrthoDB" id="292369at2759"/>
<dbReference type="EMBL" id="CAJJDO010000012">
    <property type="protein sequence ID" value="CAD8143028.1"/>
    <property type="molecule type" value="Genomic_DNA"/>
</dbReference>
<organism evidence="1 2">
    <name type="scientific">Paramecium pentaurelia</name>
    <dbReference type="NCBI Taxonomy" id="43138"/>
    <lineage>
        <taxon>Eukaryota</taxon>
        <taxon>Sar</taxon>
        <taxon>Alveolata</taxon>
        <taxon>Ciliophora</taxon>
        <taxon>Intramacronucleata</taxon>
        <taxon>Oligohymenophorea</taxon>
        <taxon>Peniculida</taxon>
        <taxon>Parameciidae</taxon>
        <taxon>Paramecium</taxon>
    </lineage>
</organism>
<comment type="caution">
    <text evidence="1">The sequence shown here is derived from an EMBL/GenBank/DDBJ whole genome shotgun (WGS) entry which is preliminary data.</text>
</comment>
<evidence type="ECO:0000313" key="1">
    <source>
        <dbReference type="EMBL" id="CAD8143028.1"/>
    </source>
</evidence>
<gene>
    <name evidence="1" type="ORF">PPENT_87.1.T0120001</name>
</gene>
<dbReference type="AlphaFoldDB" id="A0A8S1ST38"/>
<sequence>MSNNSAFTLNQRINQMKNLRKLTYDGIKPIMSQFHDNSREIYKPHQKKHEFDFLQKYEKPINFQFRQDRRSSIRTSVHQTNLNFRLQPRTCSIKLPSFHNRKNVSKSIHEIFSTNDPSMNQKQYLLKRRLIIHNFLCLNKQKVYFNIEHSNSLRELDNSKFQSFQLQNTQIDQKYDLYTYNFTIEYAKLIRKPLIPLPQQFILDIDSEQASCIQITTRLIKQVI</sequence>
<dbReference type="Proteomes" id="UP000689195">
    <property type="component" value="Unassembled WGS sequence"/>
</dbReference>